<dbReference type="EMBL" id="CAJVSB020000593">
    <property type="protein sequence ID" value="CAH2056840.1"/>
    <property type="molecule type" value="Genomic_DNA"/>
</dbReference>
<sequence>DCGGNRPPVPCSAPEFRFGGSTPKLGFVDFAASDFGDKSLQIRGAGANRVFVLHPVTVMEGSKTSCVNGKADFARELRNSGSKSSDSLLLSDPRSAFAEVRHWKFKKYCLHKCSVDKIDRQELLQQKGCVIWITGLSGSGCMFYVTFNWQSLLDIIFVWTLEQSTLHGLGYYKTTVF</sequence>
<name>A0AAU9S2H7_THLAR</name>
<feature type="non-terminal residue" evidence="1">
    <location>
        <position position="177"/>
    </location>
</feature>
<keyword evidence="2" id="KW-1185">Reference proteome</keyword>
<dbReference type="InterPro" id="IPR027417">
    <property type="entry name" value="P-loop_NTPase"/>
</dbReference>
<feature type="non-terminal residue" evidence="1">
    <location>
        <position position="1"/>
    </location>
</feature>
<protein>
    <submittedName>
        <fullName evidence="1">Uncharacterized protein</fullName>
    </submittedName>
</protein>
<accession>A0AAU9S2H7</accession>
<reference evidence="1 2" key="1">
    <citation type="submission" date="2022-03" db="EMBL/GenBank/DDBJ databases">
        <authorList>
            <person name="Nunn A."/>
            <person name="Chopra R."/>
            <person name="Nunn A."/>
            <person name="Contreras Garrido A."/>
        </authorList>
    </citation>
    <scope>NUCLEOTIDE SEQUENCE [LARGE SCALE GENOMIC DNA]</scope>
</reference>
<organism evidence="1 2">
    <name type="scientific">Thlaspi arvense</name>
    <name type="common">Field penny-cress</name>
    <dbReference type="NCBI Taxonomy" id="13288"/>
    <lineage>
        <taxon>Eukaryota</taxon>
        <taxon>Viridiplantae</taxon>
        <taxon>Streptophyta</taxon>
        <taxon>Embryophyta</taxon>
        <taxon>Tracheophyta</taxon>
        <taxon>Spermatophyta</taxon>
        <taxon>Magnoliopsida</taxon>
        <taxon>eudicotyledons</taxon>
        <taxon>Gunneridae</taxon>
        <taxon>Pentapetalae</taxon>
        <taxon>rosids</taxon>
        <taxon>malvids</taxon>
        <taxon>Brassicales</taxon>
        <taxon>Brassicaceae</taxon>
        <taxon>Thlaspideae</taxon>
        <taxon>Thlaspi</taxon>
    </lineage>
</organism>
<gene>
    <name evidence="1" type="ORF">TAV2_LOCUS12033</name>
</gene>
<dbReference type="Proteomes" id="UP000836841">
    <property type="component" value="Unassembled WGS sequence"/>
</dbReference>
<dbReference type="Gene3D" id="3.40.50.300">
    <property type="entry name" value="P-loop containing nucleotide triphosphate hydrolases"/>
    <property type="match status" value="1"/>
</dbReference>
<evidence type="ECO:0000313" key="2">
    <source>
        <dbReference type="Proteomes" id="UP000836841"/>
    </source>
</evidence>
<evidence type="ECO:0000313" key="1">
    <source>
        <dbReference type="EMBL" id="CAH2056840.1"/>
    </source>
</evidence>
<proteinExistence type="predicted"/>
<dbReference type="AlphaFoldDB" id="A0AAU9S2H7"/>
<comment type="caution">
    <text evidence="1">The sequence shown here is derived from an EMBL/GenBank/DDBJ whole genome shotgun (WGS) entry which is preliminary data.</text>
</comment>